<keyword evidence="6" id="KW-0132">Cell division</keyword>
<keyword evidence="11" id="KW-0131">Cell cycle</keyword>
<dbReference type="Proteomes" id="UP001154078">
    <property type="component" value="Chromosome 7"/>
</dbReference>
<comment type="similarity">
    <text evidence="13">Belongs to the TOG/XMAP215 family.</text>
</comment>
<dbReference type="GO" id="GO:0005874">
    <property type="term" value="C:microtubule"/>
    <property type="evidence" value="ECO:0007669"/>
    <property type="project" value="UniProtKB-ARBA"/>
</dbReference>
<keyword evidence="10" id="KW-0206">Cytoskeleton</keyword>
<dbReference type="FunFam" id="1.25.10.10:FF:000050">
    <property type="entry name" value="Cytoskeleton-associated protein 5 isoform X1"/>
    <property type="match status" value="2"/>
</dbReference>
<evidence type="ECO:0000256" key="4">
    <source>
        <dbReference type="ARBA" id="ARBA00022454"/>
    </source>
</evidence>
<feature type="compositionally biased region" description="Acidic residues" evidence="14">
    <location>
        <begin position="2507"/>
        <end position="2517"/>
    </location>
</feature>
<feature type="region of interest" description="Disordered" evidence="14">
    <location>
        <begin position="1062"/>
        <end position="1111"/>
    </location>
</feature>
<feature type="compositionally biased region" description="Basic residues" evidence="14">
    <location>
        <begin position="227"/>
        <end position="240"/>
    </location>
</feature>
<evidence type="ECO:0000313" key="17">
    <source>
        <dbReference type="Proteomes" id="UP001154078"/>
    </source>
</evidence>
<sequence>MSVEDYKKLSVEEKCEHHLWKVRVCGYEEAATLFRQIGEKSPEFGNFLGLVRKFVIDSNVVGQEKGLEATLAYVENYALAGKTAAEVMSGIVAKCIAAPKAKTRELALQVTLMYIEIGKQEVVMEELVKGIEQKNPKIVVACLQAVTTALREFGSKIIRVEPLLLKISTLFADRDKSVRDEAKHMVIEMYQWIGPMLKVQLGKLHTVQLAELNLEFHKIEQQNAKVSPKRFTRSHKKKQAKIATEKEKTKKDEVEQNNEEEYVVVEIDPYELAEPVDILSKLPPDFYEKVESNKWQERKEVMEVVENLLKTPKLKKGDYGDLVRAFQKIIQKDSNVVVVALGGRCMAMLAAGLKKRFQQYAVLCVPDLLEKFKEKKPNVLAAIRDAIDAVYLSTTLEAILEYLLDALRNKNPSVKLETALFLKRAISKKPTSTVSSKNLIKEITGVLLNNSNGADPALRTASKEALAYLFKLAGEKVMGPIFAELTQFSTLYSEYKAYAESLSTEKHIAQAPKPAITKPTVLVESAPVAKKKPDRPSGSATVVRSKGAKSAPKAAPKPAAERHLSDEEVDEIVSDVLSANNIGEMSDSNWKTRLAAVEKIAADLRDRDAKSVPTQAVIKVLARKPGLKDTNFQVLKARLELVKYLAENCQFSTTSAECCLNDVSDKFGDPKNGAIAAEVVTAIAECTSLPFVSNNVMNYIFSQKNPKVIQEGLLWLSNAIREFGFGNLNANKLIDNGKKALTSSNPQVRQASITLFGTMYLYMGATLNAFFDAERQSLRDQIQVEFDKYEGKKPPLPTKGDAKSASSNTLDGMDEDETEQEPEPINVQDILPRVDISSQITEALINEISDKNWKVRNEGLDKISAMLAEAKFIKPSLGELPHALAQRLTDSNIKIAQASLIICKNITIAMGPPCKQYIRTLFPGFLQGLGDSKSWMRTASLDAINAFSEQCGYKEFFEGEMIGDALKSGSPTLRNEVWIWLGEKLPIIAVKSIPKDELIICVPHLFNNVEDRNADVRKSAKAAVLGFMMHLGYDSMLKQTEKLKPGSKSAVVSALDEARPNLPVKPLPKKQAPVEEKAVRGTKPVATSKNAVKKGAAVAKPAATASSRKKDEDVDVSPLLQTNALKNQRSIDEAKLTVPKWNFTTPRGEFVDLLKDQMTTANVNRSLMANMFHSDFRYHIKALEALSEDLPANDQALIANLDLVLKWLTLRFFDTNPSVLNKGLEYLHDVFNMLTDKSYILQHGEASAIIPYIVLKMGDPSDSVRNGVNALIKQLYSIYPISRVFAHIKDGVKSKNARQRAECLDALRSIISRYGTTACFPSAAVCLKEVAKQISDRDNSVRNAALSFLVQAHKSDGDKVFQMVGNIPEKDMSLLEERIKRAQQKGPSPVTEVNVTQRRRVQTVQTVDQEENQENIAPNSRKEQVSVSPKLADKSKNRGLVGVIKDIGSTNKDVAIAAFTEMQKVLRSIKGSAFAQYEDHFVASLTEQFRNLSGEDPATNVKAFRVYKQLGFIIGLFYQNKSLVRRVSHPVLADMLSEIIDLLVSGKLEKCENGEFCTLMFNLEFNSRIIENSDRTHIACALVCLLQKSIGKGARYTELVAEFSRMVLEEMPEWGDTIDFDWLMSCLHDIIKNNGDLKKLEEVAPVQFKVVTTLIEYSIRMKGKDILNHFGKVPEVSEVKNYIYKLIMTTPLERSRPFSQFNVIMEDEEYKKLPVDEKCVHKLWKARVCGYEEVTTLFRQIDDEKSPEFSKYLGLVKKFVIDSNAMGQEKGLEATLAYVENYALAGKTVSEVMSGIVTKCIAAPRTKTRELALQVTLMYIEIEKQEAVMEELVKGMEQKNPKIVAACIQAATTALREFGSKIIQVKPLVKKITTLFADRDKSVRDEARQMVIEMYRWIGPALKTQLTNLQPVQITELEAEFGKIEGQKASPTRYIRSQQQRQAKIAAEAEEVDGVGDDEGEEDAAVEIDPYELADPVDILSKLPKDFYEKVEAKKWQERKEAMECIIQKDSNVVVVALGGRCMAMLAAGLKKRYQQYAGACVSALLEKFKEKKQNVVTALRDAIDAVYLSTTLEAILEDVLEALANKNPSVKTETSFFLSRAFSKTLPTSICPFFFGNIKTPVSNTLFPLILDPGVRDASADAIGTLMKLVGEKAIGPFLVDLEKDNLKMTKIRECCEKAVITAKAPGGAKKERAPAKPAPKISTESVKAPPRTKKAAASAPAAKKKPDISSGSATVVRSKGAKSAPKAAPKPAAERHLSDEEVDEIVSDVLSANNIGEMSDSNWKTRLAAVEKIAADLRDRDAKSVPTQAVIKVLARKPGLKDTNFQVLKARLELVKYLAENCQFSTTSAECCLNDVSDKFGDPKNGAIAAEVVTAIAECTSLPFVSNNVMDYIFSQKSPKVIQEGLLWLSNAIREFGFSNLNVNMLIDNGKKALASSNPQVRQASITLFGTMYLYMGATLNVFFDAERQSLRDQIQVEFDKYEGKKPPLPSKGVVKSASSNTLDGMDEDETEQEPEPINVQDILPRVDISSQITEALINEISDKNWKVRNEGLDKISAMLAEAKFIKPSLGELPHALAQRLTDSNIKIAQASLIICKNITIAMGPPCKQYIRTLFPGFLQGLGDSKSWMRTASLDAINAFSEQCGYKEFFEGEMIGDALKSGSPTLRNEVWIWLGEKLPIIAVKSIPKDELIICVPHLFNNVEDRNADVRKSAKAAVLGFMMHLGYDSMLKQTEKLKPGSKSAVVSALDEARPNLPVKPLPKKQAPVEEKAVRGTKPVATSKNAVKKGAAVAKPAATASSRKKDEDVDLSPLLQTNALKNQRSIDEAKLKVLKWNFTTPREEFVDLLKDQMTTANVNRSLMANMFHSDFRYHIKALEALSEDLPANGQALIANLDLVLKWLTLRFFDTNPSVLLKGLEYLQCVFNMLMDTKYHMQENEASAFIPYLVLKIGDPKDSVRNGVKVLLKQISFIYNVARLFTLLMEGLKSKNARQRAECLETMGSIIEEFAACLKEVAKQISDRDNSVRNAALNCVVQAYFIVGEKVYKMVGNISDKDMSLLEERIKRSQRKIPPPKPKMDVNSAITHPAKSPPSSQTASPVRNGNTSGNHDDDDEEEDQEEEEAIPQVTLPPQIQMEPEPEVTNGPFRFDPEVMRRLDQMTEDIDRQKEIVNRNMAGLQVDFNDDTLVTHSFVRKTHHDKELNALIGDISSPNMDMAISAITEMQEFLRSNKSGAVAEHENEFMKSIVEQFKHLSREDPVVNDEALRVYRNLLTLIDAVSCFFSAAKFVQWCFFPQFYLNKTLGKKVTVPALVNLLNEMIHLLVAEKLEKCETGDAYVKVINLQCVKIIDQSDHTNIICALVQLLQESIRKDVGARHTDLVMKSIWRVLKIMSTWNDHIDYDSVLLEVHFFLKEFPSSWWKNRPSDTALRTIKTILHSSTLKLDEGKPLPAVQQSNPSPAKTSDSTKKTLSRANQAMLTDIFTKIGNKDETKDGVTLLYDFMQQHPEADIDPFLKRTNKFFQDYIKNGLNEIEDMRKNAKTSITEKANEAPENPLANLPAINNQQGRGMDYWEARLKYWNNRWDETCRKFTE</sequence>
<evidence type="ECO:0000256" key="13">
    <source>
        <dbReference type="ARBA" id="ARBA00025722"/>
    </source>
</evidence>
<dbReference type="SMART" id="SM01349">
    <property type="entry name" value="TOG"/>
    <property type="match status" value="10"/>
</dbReference>
<evidence type="ECO:0000256" key="6">
    <source>
        <dbReference type="ARBA" id="ARBA00022618"/>
    </source>
</evidence>
<dbReference type="InterPro" id="IPR016024">
    <property type="entry name" value="ARM-type_fold"/>
</dbReference>
<evidence type="ECO:0000256" key="5">
    <source>
        <dbReference type="ARBA" id="ARBA00022490"/>
    </source>
</evidence>
<dbReference type="SUPFAM" id="SSF48371">
    <property type="entry name" value="ARM repeat"/>
    <property type="match status" value="4"/>
</dbReference>
<evidence type="ECO:0000256" key="9">
    <source>
        <dbReference type="ARBA" id="ARBA00022838"/>
    </source>
</evidence>
<name>A0A9P0FMD1_BRAAE</name>
<evidence type="ECO:0000256" key="1">
    <source>
        <dbReference type="ARBA" id="ARBA00004300"/>
    </source>
</evidence>
<feature type="domain" description="TOG" evidence="15">
    <location>
        <begin position="1700"/>
        <end position="1930"/>
    </location>
</feature>
<dbReference type="Pfam" id="PF12348">
    <property type="entry name" value="CLASP_N"/>
    <property type="match status" value="2"/>
</dbReference>
<feature type="domain" description="TOG" evidence="15">
    <location>
        <begin position="2524"/>
        <end position="2759"/>
    </location>
</feature>
<dbReference type="InterPro" id="IPR045110">
    <property type="entry name" value="XMAP215"/>
</dbReference>
<dbReference type="FunFam" id="1.25.10.10:FF:000063">
    <property type="entry name" value="Putative cytoskeleton-associated protein 5"/>
    <property type="match status" value="2"/>
</dbReference>
<feature type="compositionally biased region" description="Polar residues" evidence="14">
    <location>
        <begin position="3092"/>
        <end position="3108"/>
    </location>
</feature>
<accession>A0A9P0FMD1</accession>
<dbReference type="GO" id="GO:0051301">
    <property type="term" value="P:cell division"/>
    <property type="evidence" value="ECO:0007669"/>
    <property type="project" value="UniProtKB-KW"/>
</dbReference>
<dbReference type="GO" id="GO:0005813">
    <property type="term" value="C:centrosome"/>
    <property type="evidence" value="ECO:0007669"/>
    <property type="project" value="UniProtKB-SubCell"/>
</dbReference>
<feature type="domain" description="TOG" evidence="15">
    <location>
        <begin position="271"/>
        <end position="504"/>
    </location>
</feature>
<feature type="domain" description="TOG" evidence="15">
    <location>
        <begin position="829"/>
        <end position="1064"/>
    </location>
</feature>
<dbReference type="GO" id="GO:0000922">
    <property type="term" value="C:spindle pole"/>
    <property type="evidence" value="ECO:0007669"/>
    <property type="project" value="UniProtKB-SubCell"/>
</dbReference>
<dbReference type="FunFam" id="1.25.10.10:FF:000068">
    <property type="entry name" value="cytoskeleton-associated protein 5 isoform X1"/>
    <property type="match status" value="2"/>
</dbReference>
<feature type="compositionally biased region" description="Polar residues" evidence="14">
    <location>
        <begin position="3452"/>
        <end position="3463"/>
    </location>
</feature>
<feature type="domain" description="TOG" evidence="15">
    <location>
        <begin position="563"/>
        <end position="795"/>
    </location>
</feature>
<dbReference type="InterPro" id="IPR011989">
    <property type="entry name" value="ARM-like"/>
</dbReference>
<feature type="compositionally biased region" description="Acidic residues" evidence="14">
    <location>
        <begin position="3111"/>
        <end position="3124"/>
    </location>
</feature>
<feature type="compositionally biased region" description="Low complexity" evidence="14">
    <location>
        <begin position="2243"/>
        <end position="2253"/>
    </location>
</feature>
<dbReference type="FunFam" id="1.25.10.10:FF:000019">
    <property type="entry name" value="Cytoskeleton-associated protein 5"/>
    <property type="match status" value="1"/>
</dbReference>
<dbReference type="InterPro" id="IPR048491">
    <property type="entry name" value="XMAP215_CLASP_TOG"/>
</dbReference>
<evidence type="ECO:0000256" key="8">
    <source>
        <dbReference type="ARBA" id="ARBA00022776"/>
    </source>
</evidence>
<feature type="domain" description="TOG" evidence="15">
    <location>
        <begin position="1"/>
        <end position="225"/>
    </location>
</feature>
<feature type="region of interest" description="Disordered" evidence="14">
    <location>
        <begin position="526"/>
        <end position="566"/>
    </location>
</feature>
<comment type="subcellular location">
    <subcellularLocation>
        <location evidence="2">Chromosome</location>
        <location evidence="2">Centromere</location>
        <location evidence="2">Kinetochore</location>
    </subcellularLocation>
    <subcellularLocation>
        <location evidence="1">Cytoplasm</location>
        <location evidence="1">Cytoskeleton</location>
        <location evidence="1">Microtubule organizing center</location>
        <location evidence="1">Centrosome</location>
    </subcellularLocation>
    <subcellularLocation>
        <location evidence="3">Cytoplasm</location>
        <location evidence="3">Cytoskeleton</location>
        <location evidence="3">Spindle pole</location>
    </subcellularLocation>
</comment>
<feature type="compositionally biased region" description="Low complexity" evidence="14">
    <location>
        <begin position="2784"/>
        <end position="2800"/>
    </location>
</feature>
<feature type="region of interest" description="Disordered" evidence="14">
    <location>
        <begin position="2484"/>
        <end position="2518"/>
    </location>
</feature>
<dbReference type="InterPro" id="IPR024395">
    <property type="entry name" value="CLASP_N_dom"/>
</dbReference>
<feature type="domain" description="TOG" evidence="15">
    <location>
        <begin position="2844"/>
        <end position="3074"/>
    </location>
</feature>
<organism evidence="16 17">
    <name type="scientific">Brassicogethes aeneus</name>
    <name type="common">Rape pollen beetle</name>
    <name type="synonym">Meligethes aeneus</name>
    <dbReference type="NCBI Taxonomy" id="1431903"/>
    <lineage>
        <taxon>Eukaryota</taxon>
        <taxon>Metazoa</taxon>
        <taxon>Ecdysozoa</taxon>
        <taxon>Arthropoda</taxon>
        <taxon>Hexapoda</taxon>
        <taxon>Insecta</taxon>
        <taxon>Pterygota</taxon>
        <taxon>Neoptera</taxon>
        <taxon>Endopterygota</taxon>
        <taxon>Coleoptera</taxon>
        <taxon>Polyphaga</taxon>
        <taxon>Cucujiformia</taxon>
        <taxon>Nitidulidae</taxon>
        <taxon>Meligethinae</taxon>
        <taxon>Brassicogethes</taxon>
    </lineage>
</organism>
<feature type="region of interest" description="Disordered" evidence="14">
    <location>
        <begin position="2187"/>
        <end position="2262"/>
    </location>
</feature>
<evidence type="ECO:0000256" key="7">
    <source>
        <dbReference type="ARBA" id="ARBA00022737"/>
    </source>
</evidence>
<reference evidence="16" key="1">
    <citation type="submission" date="2021-12" db="EMBL/GenBank/DDBJ databases">
        <authorList>
            <person name="King R."/>
        </authorList>
    </citation>
    <scope>NUCLEOTIDE SEQUENCE</scope>
</reference>
<feature type="domain" description="TOG" evidence="15">
    <location>
        <begin position="2258"/>
        <end position="2490"/>
    </location>
</feature>
<evidence type="ECO:0000256" key="14">
    <source>
        <dbReference type="SAM" id="MobiDB-lite"/>
    </source>
</evidence>
<dbReference type="FunFam" id="1.25.10.10:FF:000052">
    <property type="entry name" value="Cytoskeleton associated protein 5"/>
    <property type="match status" value="2"/>
</dbReference>
<dbReference type="GO" id="GO:0000776">
    <property type="term" value="C:kinetochore"/>
    <property type="evidence" value="ECO:0007669"/>
    <property type="project" value="UniProtKB-KW"/>
</dbReference>
<feature type="region of interest" description="Disordered" evidence="14">
    <location>
        <begin position="227"/>
        <end position="254"/>
    </location>
</feature>
<feature type="compositionally biased region" description="Low complexity" evidence="14">
    <location>
        <begin position="548"/>
        <end position="558"/>
    </location>
</feature>
<feature type="region of interest" description="Disordered" evidence="14">
    <location>
        <begin position="3446"/>
        <end position="3470"/>
    </location>
</feature>
<feature type="region of interest" description="Disordered" evidence="14">
    <location>
        <begin position="3066"/>
        <end position="3148"/>
    </location>
</feature>
<dbReference type="GO" id="GO:0051231">
    <property type="term" value="P:spindle elongation"/>
    <property type="evidence" value="ECO:0007669"/>
    <property type="project" value="UniProtKB-ARBA"/>
</dbReference>
<keyword evidence="7" id="KW-0677">Repeat</keyword>
<dbReference type="OrthoDB" id="205662at2759"/>
<proteinExistence type="inferred from homology"/>
<evidence type="ECO:0000256" key="2">
    <source>
        <dbReference type="ARBA" id="ARBA00004629"/>
    </source>
</evidence>
<feature type="domain" description="TOG" evidence="15">
    <location>
        <begin position="1149"/>
        <end position="1388"/>
    </location>
</feature>
<dbReference type="GO" id="GO:0061863">
    <property type="term" value="F:microtubule plus end polymerase"/>
    <property type="evidence" value="ECO:0007669"/>
    <property type="project" value="InterPro"/>
</dbReference>
<feature type="region of interest" description="Disordered" evidence="14">
    <location>
        <begin position="789"/>
        <end position="826"/>
    </location>
</feature>
<evidence type="ECO:0000256" key="3">
    <source>
        <dbReference type="ARBA" id="ARBA00004647"/>
    </source>
</evidence>
<keyword evidence="9" id="KW-0995">Kinetochore</keyword>
<keyword evidence="12" id="KW-0137">Centromere</keyword>
<dbReference type="GO" id="GO:0030951">
    <property type="term" value="P:establishment or maintenance of microtubule cytoskeleton polarity"/>
    <property type="evidence" value="ECO:0007669"/>
    <property type="project" value="InterPro"/>
</dbReference>
<evidence type="ECO:0000256" key="11">
    <source>
        <dbReference type="ARBA" id="ARBA00023306"/>
    </source>
</evidence>
<dbReference type="InterPro" id="IPR034085">
    <property type="entry name" value="TOG"/>
</dbReference>
<feature type="compositionally biased region" description="Acidic residues" evidence="14">
    <location>
        <begin position="812"/>
        <end position="822"/>
    </location>
</feature>
<dbReference type="GO" id="GO:0051010">
    <property type="term" value="F:microtubule plus-end binding"/>
    <property type="evidence" value="ECO:0007669"/>
    <property type="project" value="InterPro"/>
</dbReference>
<feature type="compositionally biased region" description="Low complexity" evidence="14">
    <location>
        <begin position="1089"/>
        <end position="1105"/>
    </location>
</feature>
<evidence type="ECO:0000256" key="12">
    <source>
        <dbReference type="ARBA" id="ARBA00023328"/>
    </source>
</evidence>
<keyword evidence="8" id="KW-0498">Mitosis</keyword>
<keyword evidence="17" id="KW-1185">Reference proteome</keyword>
<gene>
    <name evidence="16" type="ORF">MELIAE_LOCUS10848</name>
</gene>
<evidence type="ECO:0000256" key="10">
    <source>
        <dbReference type="ARBA" id="ARBA00023212"/>
    </source>
</evidence>
<dbReference type="Gene3D" id="1.25.10.10">
    <property type="entry name" value="Leucine-rich Repeat Variant"/>
    <property type="match status" value="10"/>
</dbReference>
<evidence type="ECO:0000259" key="15">
    <source>
        <dbReference type="SMART" id="SM01349"/>
    </source>
</evidence>
<keyword evidence="4" id="KW-0158">Chromosome</keyword>
<feature type="region of interest" description="Disordered" evidence="14">
    <location>
        <begin position="2757"/>
        <end position="2806"/>
    </location>
</feature>
<evidence type="ECO:0000313" key="16">
    <source>
        <dbReference type="EMBL" id="CAH0561279.1"/>
    </source>
</evidence>
<dbReference type="Pfam" id="PF21041">
    <property type="entry name" value="XMAP215_CLASP_TOG"/>
    <property type="match status" value="7"/>
</dbReference>
<keyword evidence="5" id="KW-0963">Cytoplasm</keyword>
<dbReference type="EMBL" id="OV121138">
    <property type="protein sequence ID" value="CAH0561279.1"/>
    <property type="molecule type" value="Genomic_DNA"/>
</dbReference>
<dbReference type="GO" id="GO:0046785">
    <property type="term" value="P:microtubule polymerization"/>
    <property type="evidence" value="ECO:0007669"/>
    <property type="project" value="InterPro"/>
</dbReference>
<dbReference type="PANTHER" id="PTHR12609">
    <property type="entry name" value="MICROTUBULE ASSOCIATED PROTEIN XMAP215"/>
    <property type="match status" value="1"/>
</dbReference>
<feature type="region of interest" description="Disordered" evidence="14">
    <location>
        <begin position="1406"/>
        <end position="1431"/>
    </location>
</feature>
<feature type="domain" description="TOG" evidence="15">
    <location>
        <begin position="1972"/>
        <end position="2186"/>
    </location>
</feature>
<protein>
    <recommendedName>
        <fullName evidence="15">TOG domain-containing protein</fullName>
    </recommendedName>
</protein>
<feature type="compositionally biased region" description="Basic and acidic residues" evidence="14">
    <location>
        <begin position="243"/>
        <end position="254"/>
    </location>
</feature>